<dbReference type="PANTHER" id="PTHR34145">
    <property type="entry name" value="OS02G0105600 PROTEIN"/>
    <property type="match status" value="1"/>
</dbReference>
<dbReference type="EMBL" id="LT934120">
    <property type="protein sequence ID" value="VAI34148.1"/>
    <property type="molecule type" value="Genomic_DNA"/>
</dbReference>
<dbReference type="InterPro" id="IPR053772">
    <property type="entry name" value="At1g61320/At1g61330-like"/>
</dbReference>
<keyword evidence="4" id="KW-1185">Reference proteome</keyword>
<evidence type="ECO:0008006" key="5">
    <source>
        <dbReference type="Google" id="ProtNLM"/>
    </source>
</evidence>
<dbReference type="InterPro" id="IPR001810">
    <property type="entry name" value="F-box_dom"/>
</dbReference>
<proteinExistence type="predicted"/>
<dbReference type="InterPro" id="IPR055357">
    <property type="entry name" value="LRR_At1g61320_AtMIF1"/>
</dbReference>
<dbReference type="OMA" id="MRICSYQ"/>
<organism evidence="3 4">
    <name type="scientific">Triticum turgidum subsp. durum</name>
    <name type="common">Durum wheat</name>
    <name type="synonym">Triticum durum</name>
    <dbReference type="NCBI Taxonomy" id="4567"/>
    <lineage>
        <taxon>Eukaryota</taxon>
        <taxon>Viridiplantae</taxon>
        <taxon>Streptophyta</taxon>
        <taxon>Embryophyta</taxon>
        <taxon>Tracheophyta</taxon>
        <taxon>Spermatophyta</taxon>
        <taxon>Magnoliopsida</taxon>
        <taxon>Liliopsida</taxon>
        <taxon>Poales</taxon>
        <taxon>Poaceae</taxon>
        <taxon>BOP clade</taxon>
        <taxon>Pooideae</taxon>
        <taxon>Triticodae</taxon>
        <taxon>Triticeae</taxon>
        <taxon>Triticinae</taxon>
        <taxon>Triticum</taxon>
    </lineage>
</organism>
<dbReference type="SUPFAM" id="SSF81383">
    <property type="entry name" value="F-box domain"/>
    <property type="match status" value="1"/>
</dbReference>
<feature type="domain" description="F-box" evidence="1">
    <location>
        <begin position="50"/>
        <end position="87"/>
    </location>
</feature>
<dbReference type="Pfam" id="PF00646">
    <property type="entry name" value="F-box"/>
    <property type="match status" value="1"/>
</dbReference>
<protein>
    <recommendedName>
        <fullName evidence="5">F-box domain-containing protein</fullName>
    </recommendedName>
</protein>
<dbReference type="Gramene" id="TRITD5Bv1G157290.1">
    <property type="protein sequence ID" value="TRITD5Bv1G157290.1"/>
    <property type="gene ID" value="TRITD5Bv1G157290"/>
</dbReference>
<dbReference type="Pfam" id="PF23622">
    <property type="entry name" value="LRR_At1g61320_AtMIF1"/>
    <property type="match status" value="1"/>
</dbReference>
<reference evidence="3 4" key="1">
    <citation type="submission" date="2017-09" db="EMBL/GenBank/DDBJ databases">
        <authorList>
            <consortium name="International Durum Wheat Genome Sequencing Consortium (IDWGSC)"/>
            <person name="Milanesi L."/>
        </authorList>
    </citation>
    <scope>NUCLEOTIDE SEQUENCE [LARGE SCALE GENOMIC DNA]</scope>
    <source>
        <strain evidence="4">cv. Svevo</strain>
    </source>
</reference>
<sequence length="522" mass="59403">MRLMSRKRHRQRRRRRTRHDGLIASFCKKKCSLRQQDDYSQSAAGLRPGLDLPEDIYRHIHALMPLRDAARAACVSHTFLQSWRRYRNLTLSKETLGLNVNGIDKDEMARDLISKVDGDLISKVDGILKNHSGVGMKKLELNLYCCRKVDHCYLNSWLRIAFRAGIEELTMLLSLTSEAEYNFPCSLLFSGSEKSIRHLKLSSCVFRPTAELDCWRRLKELLLTNVLITSDELECLLSTSSMLELLWLFRCKEIVRVKIPCQLQRLSFLRVGECRKLQEIESNAPNISTFDISGSNLVRISFGGALQVKNMRMCSYQPNFIWYTRTKLMPSVPNVETLRISSYNEMISTPTLPSKFLHLKYLHITLIGHEAISPAYDYLSLVSFLVASPCLETFIFVVHQTDMKHDSIVGDISHLRQLPEHCHDNLKSVTIVGFCSAKSMFELTLHIIKNTSSLQCLTLDTSFGSYGCSVDKPGGCNPMGRDIIKEAHRALLAIRTHVEGIIPSRVELNVSGPCSRCHAVEH</sequence>
<evidence type="ECO:0000259" key="2">
    <source>
        <dbReference type="Pfam" id="PF23622"/>
    </source>
</evidence>
<name>A0A9R0XCG6_TRITD</name>
<dbReference type="PANTHER" id="PTHR34145:SF12">
    <property type="entry name" value="FBD DOMAIN-CONTAINING PROTEIN"/>
    <property type="match status" value="1"/>
</dbReference>
<gene>
    <name evidence="3" type="ORF">TRITD_5Bv1G157290</name>
</gene>
<dbReference type="InterPro" id="IPR036047">
    <property type="entry name" value="F-box-like_dom_sf"/>
</dbReference>
<dbReference type="SUPFAM" id="SSF52058">
    <property type="entry name" value="L domain-like"/>
    <property type="match status" value="1"/>
</dbReference>
<accession>A0A9R0XCG6</accession>
<dbReference type="AlphaFoldDB" id="A0A9R0XCG6"/>
<feature type="domain" description="At1g61320/AtMIF1 LRR" evidence="2">
    <location>
        <begin position="127"/>
        <end position="515"/>
    </location>
</feature>
<evidence type="ECO:0000259" key="1">
    <source>
        <dbReference type="Pfam" id="PF00646"/>
    </source>
</evidence>
<dbReference type="Gene3D" id="3.80.10.10">
    <property type="entry name" value="Ribonuclease Inhibitor"/>
    <property type="match status" value="1"/>
</dbReference>
<dbReference type="InterPro" id="IPR032675">
    <property type="entry name" value="LRR_dom_sf"/>
</dbReference>
<evidence type="ECO:0000313" key="4">
    <source>
        <dbReference type="Proteomes" id="UP000324705"/>
    </source>
</evidence>
<dbReference type="Proteomes" id="UP000324705">
    <property type="component" value="Chromosome 5B"/>
</dbReference>
<evidence type="ECO:0000313" key="3">
    <source>
        <dbReference type="EMBL" id="VAI34148.1"/>
    </source>
</evidence>